<name>A0A6F9D7X1_9ASCI</name>
<dbReference type="EMBL" id="LR783226">
    <property type="protein sequence ID" value="CAB3224819.1"/>
    <property type="molecule type" value="mRNA"/>
</dbReference>
<dbReference type="GO" id="GO:0000139">
    <property type="term" value="C:Golgi membrane"/>
    <property type="evidence" value="ECO:0007669"/>
    <property type="project" value="UniProtKB-SubCell"/>
</dbReference>
<accession>A0A6F9D7X1</accession>
<dbReference type="Gene3D" id="3.90.550.50">
    <property type="match status" value="1"/>
</dbReference>
<evidence type="ECO:0000256" key="3">
    <source>
        <dbReference type="ARBA" id="ARBA00022676"/>
    </source>
</evidence>
<evidence type="ECO:0000313" key="11">
    <source>
        <dbReference type="EMBL" id="CAB3224819.1"/>
    </source>
</evidence>
<evidence type="ECO:0000256" key="10">
    <source>
        <dbReference type="RuleBase" id="RU363063"/>
    </source>
</evidence>
<keyword evidence="5" id="KW-0812">Transmembrane</keyword>
<comment type="similarity">
    <text evidence="2 10">Belongs to the glycosyltransferase 31 family.</text>
</comment>
<evidence type="ECO:0000256" key="9">
    <source>
        <dbReference type="ARBA" id="ARBA00023136"/>
    </source>
</evidence>
<dbReference type="PANTHER" id="PTHR11214:SF283">
    <property type="entry name" value="N-ACETYLLACTOSAMINIDE BETA-1,3-N-ACETYLGLUCOSAMINYLTRANSFERASE 4-LIKE"/>
    <property type="match status" value="1"/>
</dbReference>
<keyword evidence="8 10" id="KW-0333">Golgi apparatus</keyword>
<keyword evidence="7" id="KW-1133">Transmembrane helix</keyword>
<dbReference type="GO" id="GO:0006493">
    <property type="term" value="P:protein O-linked glycosylation"/>
    <property type="evidence" value="ECO:0007669"/>
    <property type="project" value="TreeGrafter"/>
</dbReference>
<dbReference type="Pfam" id="PF01762">
    <property type="entry name" value="Galactosyl_T"/>
    <property type="match status" value="1"/>
</dbReference>
<protein>
    <recommendedName>
        <fullName evidence="10">Hexosyltransferase</fullName>
        <ecNumber evidence="10">2.4.1.-</ecNumber>
    </recommendedName>
</protein>
<keyword evidence="4" id="KW-0808">Transferase</keyword>
<evidence type="ECO:0000256" key="5">
    <source>
        <dbReference type="ARBA" id="ARBA00022692"/>
    </source>
</evidence>
<organism evidence="11">
    <name type="scientific">Phallusia mammillata</name>
    <dbReference type="NCBI Taxonomy" id="59560"/>
    <lineage>
        <taxon>Eukaryota</taxon>
        <taxon>Metazoa</taxon>
        <taxon>Chordata</taxon>
        <taxon>Tunicata</taxon>
        <taxon>Ascidiacea</taxon>
        <taxon>Phlebobranchia</taxon>
        <taxon>Ascidiidae</taxon>
        <taxon>Phallusia</taxon>
    </lineage>
</organism>
<keyword evidence="3 10" id="KW-0328">Glycosyltransferase</keyword>
<sequence>MRLTMPCVFLVMFSGLVSYTIIAIVFSKSEYYKRRLSYDPLMFGYINPRPPNSYLREPRKLLEHVCDKDPCLQNKSVNFTLVTFIKSKANYFQRRELLRRTWNAVSYMNGGRFEAVFLMGKTSHPATLNLLDVEEERYGDILQYDGPDDYDLMPYKVLAGMEWASKHLPSNTLYASADDDFLIDIRKMTHSIQEVMLNATKRYNSTLPIMCMFIKGLEEKPLRVQGWKWYVSYDEYRPNIYPPYCHGGMYVMSLPLAKDLYNTSLVAPMLRLDDVWITGILRRRLNFSDHLVLKMPEVTKHFGSVNDAVRAAMSKKWDEMKRTFENTTQCQCTL</sequence>
<dbReference type="GO" id="GO:0016758">
    <property type="term" value="F:hexosyltransferase activity"/>
    <property type="evidence" value="ECO:0007669"/>
    <property type="project" value="InterPro"/>
</dbReference>
<dbReference type="AlphaFoldDB" id="A0A6F9D7X1"/>
<evidence type="ECO:0000256" key="6">
    <source>
        <dbReference type="ARBA" id="ARBA00022968"/>
    </source>
</evidence>
<evidence type="ECO:0000256" key="1">
    <source>
        <dbReference type="ARBA" id="ARBA00004323"/>
    </source>
</evidence>
<dbReference type="EC" id="2.4.1.-" evidence="10"/>
<reference evidence="11" key="1">
    <citation type="submission" date="2020-04" db="EMBL/GenBank/DDBJ databases">
        <authorList>
            <person name="Neveu A P."/>
        </authorList>
    </citation>
    <scope>NUCLEOTIDE SEQUENCE</scope>
    <source>
        <tissue evidence="11">Whole embryo</tissue>
    </source>
</reference>
<evidence type="ECO:0000256" key="8">
    <source>
        <dbReference type="ARBA" id="ARBA00023034"/>
    </source>
</evidence>
<gene>
    <name evidence="11" type="primary">B3galt5-001</name>
</gene>
<dbReference type="InterPro" id="IPR002659">
    <property type="entry name" value="Glyco_trans_31"/>
</dbReference>
<evidence type="ECO:0000256" key="2">
    <source>
        <dbReference type="ARBA" id="ARBA00008661"/>
    </source>
</evidence>
<evidence type="ECO:0000256" key="7">
    <source>
        <dbReference type="ARBA" id="ARBA00022989"/>
    </source>
</evidence>
<keyword evidence="6" id="KW-0735">Signal-anchor</keyword>
<keyword evidence="9" id="KW-0472">Membrane</keyword>
<evidence type="ECO:0000256" key="4">
    <source>
        <dbReference type="ARBA" id="ARBA00022679"/>
    </source>
</evidence>
<comment type="subcellular location">
    <subcellularLocation>
        <location evidence="1 10">Golgi apparatus membrane</location>
        <topology evidence="1 10">Single-pass type II membrane protein</topology>
    </subcellularLocation>
</comment>
<dbReference type="PANTHER" id="PTHR11214">
    <property type="entry name" value="BETA-1,3-N-ACETYLGLUCOSAMINYLTRANSFERASE"/>
    <property type="match status" value="1"/>
</dbReference>
<proteinExistence type="evidence at transcript level"/>